<dbReference type="CTD" id="20249492"/>
<name>V3ZEA2_LOTGI</name>
<gene>
    <name evidence="8" type="ORF">LOTGIDRAFT_234301</name>
</gene>
<dbReference type="InterPro" id="IPR051423">
    <property type="entry name" value="CD225/Dispanin"/>
</dbReference>
<feature type="transmembrane region" description="Helical" evidence="7">
    <location>
        <begin position="139"/>
        <end position="161"/>
    </location>
</feature>
<dbReference type="Pfam" id="PF04505">
    <property type="entry name" value="CD225"/>
    <property type="match status" value="1"/>
</dbReference>
<evidence type="ECO:0000256" key="5">
    <source>
        <dbReference type="ARBA" id="ARBA00023136"/>
    </source>
</evidence>
<keyword evidence="9" id="KW-1185">Reference proteome</keyword>
<dbReference type="Proteomes" id="UP000030746">
    <property type="component" value="Unassembled WGS sequence"/>
</dbReference>
<feature type="region of interest" description="Disordered" evidence="6">
    <location>
        <begin position="1"/>
        <end position="54"/>
    </location>
</feature>
<evidence type="ECO:0000313" key="9">
    <source>
        <dbReference type="Proteomes" id="UP000030746"/>
    </source>
</evidence>
<dbReference type="InterPro" id="IPR007593">
    <property type="entry name" value="CD225/Dispanin_fam"/>
</dbReference>
<dbReference type="GO" id="GO:0016020">
    <property type="term" value="C:membrane"/>
    <property type="evidence" value="ECO:0007669"/>
    <property type="project" value="UniProtKB-SubCell"/>
</dbReference>
<feature type="compositionally biased region" description="Low complexity" evidence="6">
    <location>
        <begin position="30"/>
        <end position="54"/>
    </location>
</feature>
<dbReference type="OrthoDB" id="10038436at2759"/>
<dbReference type="GeneID" id="20249492"/>
<evidence type="ECO:0000256" key="7">
    <source>
        <dbReference type="SAM" id="Phobius"/>
    </source>
</evidence>
<organism evidence="8 9">
    <name type="scientific">Lottia gigantea</name>
    <name type="common">Giant owl limpet</name>
    <dbReference type="NCBI Taxonomy" id="225164"/>
    <lineage>
        <taxon>Eukaryota</taxon>
        <taxon>Metazoa</taxon>
        <taxon>Spiralia</taxon>
        <taxon>Lophotrochozoa</taxon>
        <taxon>Mollusca</taxon>
        <taxon>Gastropoda</taxon>
        <taxon>Patellogastropoda</taxon>
        <taxon>Lottioidea</taxon>
        <taxon>Lottiidae</taxon>
        <taxon>Lottia</taxon>
    </lineage>
</organism>
<feature type="compositionally biased region" description="Polar residues" evidence="6">
    <location>
        <begin position="1"/>
        <end position="12"/>
    </location>
</feature>
<dbReference type="HOGENOM" id="CLU_125158_0_0_1"/>
<comment type="subcellular location">
    <subcellularLocation>
        <location evidence="1">Membrane</location>
    </subcellularLocation>
</comment>
<dbReference type="STRING" id="225164.V3ZEA2"/>
<sequence>MEKQAGNYSSDNVAYKSDEGGFANPQGNPQQGHAQQGYSQQGHPQQGYPQQGYPQQGYPMQHQQLYPQGTNIVVTQPATTTLVNRPNDYFVFSLLTCLFCFWPTGIAALVFSSNSREASDRMDYNAAESHGRTARTFSIVSLIIGLVWIVSVIIWAIVISVRVTTTYIHYG</sequence>
<evidence type="ECO:0000256" key="1">
    <source>
        <dbReference type="ARBA" id="ARBA00004370"/>
    </source>
</evidence>
<dbReference type="EMBL" id="KB202591">
    <property type="protein sequence ID" value="ESO89458.1"/>
    <property type="molecule type" value="Genomic_DNA"/>
</dbReference>
<reference evidence="8 9" key="1">
    <citation type="journal article" date="2013" name="Nature">
        <title>Insights into bilaterian evolution from three spiralian genomes.</title>
        <authorList>
            <person name="Simakov O."/>
            <person name="Marletaz F."/>
            <person name="Cho S.J."/>
            <person name="Edsinger-Gonzales E."/>
            <person name="Havlak P."/>
            <person name="Hellsten U."/>
            <person name="Kuo D.H."/>
            <person name="Larsson T."/>
            <person name="Lv J."/>
            <person name="Arendt D."/>
            <person name="Savage R."/>
            <person name="Osoegawa K."/>
            <person name="de Jong P."/>
            <person name="Grimwood J."/>
            <person name="Chapman J.A."/>
            <person name="Shapiro H."/>
            <person name="Aerts A."/>
            <person name="Otillar R.P."/>
            <person name="Terry A.Y."/>
            <person name="Boore J.L."/>
            <person name="Grigoriev I.V."/>
            <person name="Lindberg D.R."/>
            <person name="Seaver E.C."/>
            <person name="Weisblat D.A."/>
            <person name="Putnam N.H."/>
            <person name="Rokhsar D.S."/>
        </authorList>
    </citation>
    <scope>NUCLEOTIDE SEQUENCE [LARGE SCALE GENOMIC DNA]</scope>
</reference>
<feature type="transmembrane region" description="Helical" evidence="7">
    <location>
        <begin position="89"/>
        <end position="112"/>
    </location>
</feature>
<protein>
    <submittedName>
        <fullName evidence="8">Uncharacterized protein</fullName>
    </submittedName>
</protein>
<evidence type="ECO:0000313" key="8">
    <source>
        <dbReference type="EMBL" id="ESO89458.1"/>
    </source>
</evidence>
<keyword evidence="4 7" id="KW-1133">Transmembrane helix</keyword>
<accession>V3ZEA2</accession>
<evidence type="ECO:0000256" key="6">
    <source>
        <dbReference type="SAM" id="MobiDB-lite"/>
    </source>
</evidence>
<proteinExistence type="inferred from homology"/>
<evidence type="ECO:0000256" key="4">
    <source>
        <dbReference type="ARBA" id="ARBA00022989"/>
    </source>
</evidence>
<dbReference type="RefSeq" id="XP_009059819.1">
    <property type="nucleotide sequence ID" value="XM_009061571.1"/>
</dbReference>
<evidence type="ECO:0000256" key="3">
    <source>
        <dbReference type="ARBA" id="ARBA00022692"/>
    </source>
</evidence>
<keyword evidence="3 7" id="KW-0812">Transmembrane</keyword>
<dbReference type="PANTHER" id="PTHR14948">
    <property type="entry name" value="NG5"/>
    <property type="match status" value="1"/>
</dbReference>
<evidence type="ECO:0000256" key="2">
    <source>
        <dbReference type="ARBA" id="ARBA00006843"/>
    </source>
</evidence>
<dbReference type="AlphaFoldDB" id="V3ZEA2"/>
<dbReference type="PANTHER" id="PTHR14948:SF25">
    <property type="entry name" value="DUF4190 DOMAIN-CONTAINING PROTEIN"/>
    <property type="match status" value="1"/>
</dbReference>
<dbReference type="KEGG" id="lgi:LOTGIDRAFT_234301"/>
<comment type="similarity">
    <text evidence="2">Belongs to the CD225/Dispanin family.</text>
</comment>
<dbReference type="OMA" id="NDYMGYS"/>
<keyword evidence="5 7" id="KW-0472">Membrane</keyword>